<dbReference type="PANTHER" id="PTHR36527:SF3">
    <property type="entry name" value="OS01G0282866 PROTEIN"/>
    <property type="match status" value="1"/>
</dbReference>
<dbReference type="Gene3D" id="3.30.1330.20">
    <property type="entry name" value="Tubulin/FtsZ, C-terminal domain"/>
    <property type="match status" value="1"/>
</dbReference>
<comment type="caution">
    <text evidence="3">The sequence shown here is derived from an EMBL/GenBank/DDBJ whole genome shotgun (WGS) entry which is preliminary data.</text>
</comment>
<evidence type="ECO:0000313" key="4">
    <source>
        <dbReference type="Proteomes" id="UP000631114"/>
    </source>
</evidence>
<name>A0A835ID03_9MAGN</name>
<proteinExistence type="predicted"/>
<dbReference type="SUPFAM" id="SSF55307">
    <property type="entry name" value="Tubulin C-terminal domain-like"/>
    <property type="match status" value="1"/>
</dbReference>
<sequence>QITTSGNEYAKLKINEVCSQSEKHHGARLKADDQYEMGQSGARNNLAKAHHTLGFLCSVLHVFSKEAEKYDPLQVTCCLQYRGPLDLDHLKLVSELDSMSQPPLLHGQVCNIEIHWCPKVSLPPCSGAHPTEMRYQEYDVCIWSLACQSSPSWYGSYHTASAMYSSKMTTKEAEEQVTNIQNKNASHIVEFFLNNVKPSVYDIPQRVLKMASALMRSSTSNQDMFQKDCAAVMNNFICEERFLALEDYLGHGVTDNESNRSY</sequence>
<dbReference type="PANTHER" id="PTHR36527">
    <property type="entry name" value="OS01G0282866 PROTEIN"/>
    <property type="match status" value="1"/>
</dbReference>
<keyword evidence="4" id="KW-1185">Reference proteome</keyword>
<reference evidence="3 4" key="1">
    <citation type="submission" date="2020-10" db="EMBL/GenBank/DDBJ databases">
        <title>The Coptis chinensis genome and diversification of protoberbering-type alkaloids.</title>
        <authorList>
            <person name="Wang B."/>
            <person name="Shu S."/>
            <person name="Song C."/>
            <person name="Liu Y."/>
        </authorList>
    </citation>
    <scope>NUCLEOTIDE SEQUENCE [LARGE SCALE GENOMIC DNA]</scope>
    <source>
        <strain evidence="3">HL-2020</strain>
        <tissue evidence="3">Leaf</tissue>
    </source>
</reference>
<evidence type="ECO:0000313" key="3">
    <source>
        <dbReference type="EMBL" id="KAF9615556.1"/>
    </source>
</evidence>
<accession>A0A835ID03</accession>
<evidence type="ECO:0000256" key="1">
    <source>
        <dbReference type="ARBA" id="ARBA00022741"/>
    </source>
</evidence>
<evidence type="ECO:0000256" key="2">
    <source>
        <dbReference type="ARBA" id="ARBA00023134"/>
    </source>
</evidence>
<feature type="non-terminal residue" evidence="3">
    <location>
        <position position="1"/>
    </location>
</feature>
<gene>
    <name evidence="3" type="ORF">IFM89_024412</name>
</gene>
<dbReference type="InterPro" id="IPR037103">
    <property type="entry name" value="Tubulin/FtsZ-like_C"/>
</dbReference>
<dbReference type="OrthoDB" id="6073114at2759"/>
<protein>
    <submittedName>
        <fullName evidence="3">Uncharacterized protein</fullName>
    </submittedName>
</protein>
<keyword evidence="1" id="KW-0547">Nucleotide-binding</keyword>
<organism evidence="3 4">
    <name type="scientific">Coptis chinensis</name>
    <dbReference type="NCBI Taxonomy" id="261450"/>
    <lineage>
        <taxon>Eukaryota</taxon>
        <taxon>Viridiplantae</taxon>
        <taxon>Streptophyta</taxon>
        <taxon>Embryophyta</taxon>
        <taxon>Tracheophyta</taxon>
        <taxon>Spermatophyta</taxon>
        <taxon>Magnoliopsida</taxon>
        <taxon>Ranunculales</taxon>
        <taxon>Ranunculaceae</taxon>
        <taxon>Coptidoideae</taxon>
        <taxon>Coptis</taxon>
    </lineage>
</organism>
<dbReference type="EMBL" id="JADFTS010000003">
    <property type="protein sequence ID" value="KAF9615556.1"/>
    <property type="molecule type" value="Genomic_DNA"/>
</dbReference>
<dbReference type="AlphaFoldDB" id="A0A835ID03"/>
<dbReference type="InterPro" id="IPR008280">
    <property type="entry name" value="Tub_FtsZ_C"/>
</dbReference>
<dbReference type="Proteomes" id="UP000631114">
    <property type="component" value="Unassembled WGS sequence"/>
</dbReference>
<dbReference type="GO" id="GO:0005525">
    <property type="term" value="F:GTP binding"/>
    <property type="evidence" value="ECO:0007669"/>
    <property type="project" value="UniProtKB-KW"/>
</dbReference>
<keyword evidence="2" id="KW-0342">GTP-binding</keyword>